<evidence type="ECO:0000256" key="8">
    <source>
        <dbReference type="SAM" id="Phobius"/>
    </source>
</evidence>
<dbReference type="PRINTS" id="PR00702">
    <property type="entry name" value="ACRIFLAVINRP"/>
</dbReference>
<keyword evidence="6 8" id="KW-1133">Transmembrane helix</keyword>
<feature type="transmembrane region" description="Helical" evidence="8">
    <location>
        <begin position="917"/>
        <end position="941"/>
    </location>
</feature>
<reference evidence="10" key="1">
    <citation type="journal article" date="2019" name="Int. J. Syst. Evol. Microbiol.">
        <title>The Global Catalogue of Microorganisms (GCM) 10K type strain sequencing project: providing services to taxonomists for standard genome sequencing and annotation.</title>
        <authorList>
            <consortium name="The Broad Institute Genomics Platform"/>
            <consortium name="The Broad Institute Genome Sequencing Center for Infectious Disease"/>
            <person name="Wu L."/>
            <person name="Ma J."/>
        </authorList>
    </citation>
    <scope>NUCLEOTIDE SEQUENCE [LARGE SCALE GENOMIC DNA]</scope>
    <source>
        <strain evidence="10">NBRC 103166</strain>
    </source>
</reference>
<dbReference type="Gene3D" id="3.30.70.1320">
    <property type="entry name" value="Multidrug efflux transporter AcrB pore domain like"/>
    <property type="match status" value="1"/>
</dbReference>
<dbReference type="InterPro" id="IPR027463">
    <property type="entry name" value="AcrB_DN_DC_subdom"/>
</dbReference>
<evidence type="ECO:0000256" key="5">
    <source>
        <dbReference type="ARBA" id="ARBA00022692"/>
    </source>
</evidence>
<dbReference type="RefSeq" id="WP_284203360.1">
    <property type="nucleotide sequence ID" value="NZ_BSPQ01000002.1"/>
</dbReference>
<dbReference type="PANTHER" id="PTHR32063">
    <property type="match status" value="1"/>
</dbReference>
<evidence type="ECO:0000256" key="3">
    <source>
        <dbReference type="ARBA" id="ARBA00022448"/>
    </source>
</evidence>
<comment type="subcellular location">
    <subcellularLocation>
        <location evidence="1">Cell membrane</location>
        <topology evidence="1">Multi-pass membrane protein</topology>
    </subcellularLocation>
</comment>
<dbReference type="Gene3D" id="3.30.2090.10">
    <property type="entry name" value="Multidrug efflux transporter AcrB TolC docking domain, DN and DC subdomains"/>
    <property type="match status" value="2"/>
</dbReference>
<evidence type="ECO:0000256" key="6">
    <source>
        <dbReference type="ARBA" id="ARBA00022989"/>
    </source>
</evidence>
<sequence length="1044" mass="115089">MISNIIHWSIKNRILVLLMTCAIVVYGIFSLQKTPIDAIPDLSDVQVIIKTTYPGQAPQVVEDQVTYPLTTAMLSVPGAKTVRGYSFFGDSYVYIIFDDDTDMYWARSRVLEYLSQVAPDLPPQARSALGPDATGVGWVFSYALVDESGKLDLSELRSLQDWFLKFELQTVAGVSEVATVGGMVKQYQVRVDPNKLRAYNISLSQVSNAIKDGNQESGASVIEMAEAEYMVRTSGYISSIKDLKSIPLRVDDNGTPLLLGDVAEIRLGPQMRRGITELNGEGEVVSGVIVMRFGENAQAVIEAVKDKLNELQKSLPDGVKIIPTYDRSELINSAVENLFDKLLEEFIVVILVCAAFLFHFRSSLVVLLSLPVGIFVAFIIMSWQGLNANIMSLGGIAIAIGAMVDGAIVMIENVHKHMEKTELTDKNRWQVIAKASTEVGPALFFSLLIITFSFLPVFALEGQSGKMFSPLAFTKTYAMAASAGLAITLIPVLMGYFIRGKVLPEHKNPLNRLVIAIYKPFLTFSLRFPKLLIVFALCILVVGFYPVNKIGSEFIPPLDEGDLMYMPTTYPGISIGKARQLLQQTNKLIKTVPEVKTVWGKIGRAETATDPAPLTMIETTIQFKPRSEWRESMTKDKLKQELDSLIQFPGLTNAWVMPIKTRIDMLATGIKTPIGIKIAGGDLVEIEKIGKQVEEILKDVEGTASVYAERVTGGRYVKVDINREKAGRYGLNIAEIQQLVAVAIGGQNITETIEGLERYPVNLRYPNDYRDSVSALKALPIITPSKVTISLNDVANVYIEAGAPMIKTENARLNGWIFVDIENRDLGSYVKDAQAIVNDNLQLPAGYSLVWSGQYEYMEKANARLAKVIPVTIAIIIILLYLAFRRVGEVLLILSTLPFALMGGIWLMFILGFNFSIAVGVGFIALAGVSIEIGVIMLLYLNQSLEAKKQQRFAHFNVDDLRDAVMEGAGLRVRPVMMTVATVVIGLIPIMIGEGTGSEVMQRIATPMIGGMVSAIILTLLILPAAYFQWKKITMRKQFLENNS</sequence>
<evidence type="ECO:0000256" key="2">
    <source>
        <dbReference type="ARBA" id="ARBA00010942"/>
    </source>
</evidence>
<dbReference type="Gene3D" id="1.20.1640.10">
    <property type="entry name" value="Multidrug efflux transporter AcrB transmembrane domain"/>
    <property type="match status" value="2"/>
</dbReference>
<feature type="transmembrane region" description="Helical" evidence="8">
    <location>
        <begin position="528"/>
        <end position="547"/>
    </location>
</feature>
<evidence type="ECO:0000256" key="1">
    <source>
        <dbReference type="ARBA" id="ARBA00004651"/>
    </source>
</evidence>
<name>A0ABQ6DYL9_9GAMM</name>
<dbReference type="Gene3D" id="3.30.70.1440">
    <property type="entry name" value="Multidrug efflux transporter AcrB pore domain"/>
    <property type="match status" value="1"/>
</dbReference>
<dbReference type="Gene3D" id="3.30.70.1430">
    <property type="entry name" value="Multidrug efflux transporter AcrB pore domain"/>
    <property type="match status" value="2"/>
</dbReference>
<dbReference type="SUPFAM" id="SSF82693">
    <property type="entry name" value="Multidrug efflux transporter AcrB pore domain, PN1, PN2, PC1 and PC2 subdomains"/>
    <property type="match status" value="2"/>
</dbReference>
<comment type="similarity">
    <text evidence="2">Belongs to the resistance-nodulation-cell division (RND) (TC 2.A.6) family.</text>
</comment>
<feature type="transmembrane region" description="Helical" evidence="8">
    <location>
        <begin position="1004"/>
        <end position="1028"/>
    </location>
</feature>
<feature type="transmembrane region" description="Helical" evidence="8">
    <location>
        <begin position="431"/>
        <end position="457"/>
    </location>
</feature>
<feature type="transmembrane region" description="Helical" evidence="8">
    <location>
        <begin position="477"/>
        <end position="498"/>
    </location>
</feature>
<feature type="transmembrane region" description="Helical" evidence="8">
    <location>
        <begin position="12"/>
        <end position="29"/>
    </location>
</feature>
<dbReference type="InterPro" id="IPR001036">
    <property type="entry name" value="Acrflvin-R"/>
</dbReference>
<keyword evidence="7 8" id="KW-0472">Membrane</keyword>
<organism evidence="9 10">
    <name type="scientific">Psychromonas marina</name>
    <dbReference type="NCBI Taxonomy" id="88364"/>
    <lineage>
        <taxon>Bacteria</taxon>
        <taxon>Pseudomonadati</taxon>
        <taxon>Pseudomonadota</taxon>
        <taxon>Gammaproteobacteria</taxon>
        <taxon>Alteromonadales</taxon>
        <taxon>Psychromonadaceae</taxon>
        <taxon>Psychromonas</taxon>
    </lineage>
</organism>
<proteinExistence type="inferred from homology"/>
<feature type="transmembrane region" description="Helical" evidence="8">
    <location>
        <begin position="342"/>
        <end position="358"/>
    </location>
</feature>
<keyword evidence="5 8" id="KW-0812">Transmembrane</keyword>
<dbReference type="EMBL" id="BSPQ01000002">
    <property type="protein sequence ID" value="GLS90243.1"/>
    <property type="molecule type" value="Genomic_DNA"/>
</dbReference>
<feature type="transmembrane region" description="Helical" evidence="8">
    <location>
        <begin position="976"/>
        <end position="992"/>
    </location>
</feature>
<dbReference type="SUPFAM" id="SSF82866">
    <property type="entry name" value="Multidrug efflux transporter AcrB transmembrane domain"/>
    <property type="match status" value="2"/>
</dbReference>
<keyword evidence="4" id="KW-1003">Cell membrane</keyword>
<evidence type="ECO:0000256" key="4">
    <source>
        <dbReference type="ARBA" id="ARBA00022475"/>
    </source>
</evidence>
<dbReference type="SUPFAM" id="SSF82714">
    <property type="entry name" value="Multidrug efflux transporter AcrB TolC docking domain, DN and DC subdomains"/>
    <property type="match status" value="2"/>
</dbReference>
<feature type="transmembrane region" description="Helical" evidence="8">
    <location>
        <begin position="390"/>
        <end position="411"/>
    </location>
</feature>
<dbReference type="Proteomes" id="UP001157353">
    <property type="component" value="Unassembled WGS sequence"/>
</dbReference>
<protein>
    <submittedName>
        <fullName evidence="9">Cation transporter</fullName>
    </submittedName>
</protein>
<feature type="transmembrane region" description="Helical" evidence="8">
    <location>
        <begin position="865"/>
        <end position="884"/>
    </location>
</feature>
<dbReference type="Pfam" id="PF00873">
    <property type="entry name" value="ACR_tran"/>
    <property type="match status" value="1"/>
</dbReference>
<dbReference type="NCBIfam" id="TIGR00914">
    <property type="entry name" value="2A0601"/>
    <property type="match status" value="1"/>
</dbReference>
<dbReference type="PANTHER" id="PTHR32063:SF19">
    <property type="entry name" value="CATION EFFLUX SYSTEM PROTEIN CUSA"/>
    <property type="match status" value="1"/>
</dbReference>
<evidence type="ECO:0000256" key="7">
    <source>
        <dbReference type="ARBA" id="ARBA00023136"/>
    </source>
</evidence>
<comment type="caution">
    <text evidence="9">The sequence shown here is derived from an EMBL/GenBank/DDBJ whole genome shotgun (WGS) entry which is preliminary data.</text>
</comment>
<gene>
    <name evidence="9" type="primary">cusA</name>
    <name evidence="9" type="ORF">GCM10007916_13100</name>
</gene>
<keyword evidence="10" id="KW-1185">Reference proteome</keyword>
<evidence type="ECO:0000313" key="10">
    <source>
        <dbReference type="Proteomes" id="UP001157353"/>
    </source>
</evidence>
<keyword evidence="3" id="KW-0813">Transport</keyword>
<feature type="transmembrane region" description="Helical" evidence="8">
    <location>
        <begin position="365"/>
        <end position="384"/>
    </location>
</feature>
<accession>A0ABQ6DYL9</accession>
<feature type="transmembrane region" description="Helical" evidence="8">
    <location>
        <begin position="891"/>
        <end position="911"/>
    </location>
</feature>
<dbReference type="InterPro" id="IPR004763">
    <property type="entry name" value="CusA-like"/>
</dbReference>
<evidence type="ECO:0000313" key="9">
    <source>
        <dbReference type="EMBL" id="GLS90243.1"/>
    </source>
</evidence>